<dbReference type="EMBL" id="MU839833">
    <property type="protein sequence ID" value="KAK1755706.1"/>
    <property type="molecule type" value="Genomic_DNA"/>
</dbReference>
<proteinExistence type="predicted"/>
<gene>
    <name evidence="3" type="ORF">QBC47DRAFT_193749</name>
</gene>
<comment type="caution">
    <text evidence="3">The sequence shown here is derived from an EMBL/GenBank/DDBJ whole genome shotgun (WGS) entry which is preliminary data.</text>
</comment>
<feature type="region of interest" description="Disordered" evidence="2">
    <location>
        <begin position="1155"/>
        <end position="1174"/>
    </location>
</feature>
<feature type="region of interest" description="Disordered" evidence="2">
    <location>
        <begin position="296"/>
        <end position="397"/>
    </location>
</feature>
<keyword evidence="1" id="KW-0175">Coiled coil</keyword>
<feature type="compositionally biased region" description="Polar residues" evidence="2">
    <location>
        <begin position="1316"/>
        <end position="1354"/>
    </location>
</feature>
<protein>
    <submittedName>
        <fullName evidence="3">Uncharacterized protein</fullName>
    </submittedName>
</protein>
<evidence type="ECO:0000256" key="2">
    <source>
        <dbReference type="SAM" id="MobiDB-lite"/>
    </source>
</evidence>
<reference evidence="3" key="1">
    <citation type="submission" date="2023-06" db="EMBL/GenBank/DDBJ databases">
        <title>Genome-scale phylogeny and comparative genomics of the fungal order Sordariales.</title>
        <authorList>
            <consortium name="Lawrence Berkeley National Laboratory"/>
            <person name="Hensen N."/>
            <person name="Bonometti L."/>
            <person name="Westerberg I."/>
            <person name="Brannstrom I.O."/>
            <person name="Guillou S."/>
            <person name="Cros-Aarteil S."/>
            <person name="Calhoun S."/>
            <person name="Haridas S."/>
            <person name="Kuo A."/>
            <person name="Mondo S."/>
            <person name="Pangilinan J."/>
            <person name="Riley R."/>
            <person name="Labutti K."/>
            <person name="Andreopoulos B."/>
            <person name="Lipzen A."/>
            <person name="Chen C."/>
            <person name="Yanf M."/>
            <person name="Daum C."/>
            <person name="Ng V."/>
            <person name="Clum A."/>
            <person name="Steindorff A."/>
            <person name="Ohm R."/>
            <person name="Martin F."/>
            <person name="Silar P."/>
            <person name="Natvig D."/>
            <person name="Lalanne C."/>
            <person name="Gautier V."/>
            <person name="Ament-Velasquez S.L."/>
            <person name="Kruys A."/>
            <person name="Hutchinson M.I."/>
            <person name="Powell A.J."/>
            <person name="Barry K."/>
            <person name="Miller A.N."/>
            <person name="Grigoriev I.V."/>
            <person name="Debuchy R."/>
            <person name="Gladieux P."/>
            <person name="Thoren M.H."/>
            <person name="Johannesson H."/>
        </authorList>
    </citation>
    <scope>NUCLEOTIDE SEQUENCE</scope>
    <source>
        <strain evidence="3">PSN4</strain>
    </source>
</reference>
<dbReference type="Proteomes" id="UP001239445">
    <property type="component" value="Unassembled WGS sequence"/>
</dbReference>
<feature type="compositionally biased region" description="Basic and acidic residues" evidence="2">
    <location>
        <begin position="1270"/>
        <end position="1288"/>
    </location>
</feature>
<organism evidence="3 4">
    <name type="scientific">Echria macrotheca</name>
    <dbReference type="NCBI Taxonomy" id="438768"/>
    <lineage>
        <taxon>Eukaryota</taxon>
        <taxon>Fungi</taxon>
        <taxon>Dikarya</taxon>
        <taxon>Ascomycota</taxon>
        <taxon>Pezizomycotina</taxon>
        <taxon>Sordariomycetes</taxon>
        <taxon>Sordariomycetidae</taxon>
        <taxon>Sordariales</taxon>
        <taxon>Schizotheciaceae</taxon>
        <taxon>Echria</taxon>
    </lineage>
</organism>
<feature type="compositionally biased region" description="Basic residues" evidence="2">
    <location>
        <begin position="364"/>
        <end position="374"/>
    </location>
</feature>
<feature type="region of interest" description="Disordered" evidence="2">
    <location>
        <begin position="1188"/>
        <end position="1372"/>
    </location>
</feature>
<feature type="compositionally biased region" description="Pro residues" evidence="2">
    <location>
        <begin position="111"/>
        <end position="127"/>
    </location>
</feature>
<feature type="compositionally biased region" description="Polar residues" evidence="2">
    <location>
        <begin position="62"/>
        <end position="73"/>
    </location>
</feature>
<feature type="coiled-coil region" evidence="1">
    <location>
        <begin position="893"/>
        <end position="948"/>
    </location>
</feature>
<feature type="compositionally biased region" description="Low complexity" evidence="2">
    <location>
        <begin position="1159"/>
        <end position="1174"/>
    </location>
</feature>
<feature type="coiled-coil region" evidence="1">
    <location>
        <begin position="734"/>
        <end position="844"/>
    </location>
</feature>
<keyword evidence="4" id="KW-1185">Reference proteome</keyword>
<feature type="region of interest" description="Disordered" evidence="2">
    <location>
        <begin position="31"/>
        <end position="73"/>
    </location>
</feature>
<accession>A0AAJ0BGZ7</accession>
<feature type="compositionally biased region" description="Polar residues" evidence="2">
    <location>
        <begin position="1192"/>
        <end position="1208"/>
    </location>
</feature>
<feature type="compositionally biased region" description="Low complexity" evidence="2">
    <location>
        <begin position="376"/>
        <end position="385"/>
    </location>
</feature>
<feature type="region of interest" description="Disordered" evidence="2">
    <location>
        <begin position="111"/>
        <end position="131"/>
    </location>
</feature>
<evidence type="ECO:0000313" key="4">
    <source>
        <dbReference type="Proteomes" id="UP001239445"/>
    </source>
</evidence>
<sequence>MGGPHQQPEVFDLTEDVDMFDDDELAEAYDTISFPQDKPDDSSATVTNPEPTRPANGDLVQQEPTTRADPNSSLLLEKASLTFSSTKPGGGFEFGPAARISVANFTRMPSKPLPVHPFPEDQPPQPQKPAQTRIAGPLNFSLPSARPNLGPTVAVPATKDGDDLKTLQVHEHAVQASRRNKHQLREFNLLPGSPMIGNHCAVTTTIVPVLSPARKQSATTIELPDKGTTQAPYVRSPASPMVTPQQNKQQVKLKSGMKQMSNLPTIFEQAMQHRPTLPAHYGGGQEETQISMSRRLEGVSDRNPTSAPKSSPLPFPDAYRQSAHNFPVPPQVPLASQQRGASGKPTVAETTSPNKGQSKDFNISKRRSRHHHTSRASEAASDIPSSSPPPNTPVPQKSGRIEEAFLQSLAGVVNNFTSGKRDEQDDERKRFMKYIKKLRYQRQESENELRTYVGQLNAQAKKIELQKKAQATLEEEMRRKEEQIQDKEGELQAMEEQMRVLEDEVSLATERVRKIEEKYTVCKDHLNSAIEEQQQLYTRSKKQCEDAIQQMHNMEKSQRELVELTSRTTEAVREQMLEKVRQTVAQSNEEMEKLREEIEGLRKEVDTKSAELASEKENSRILLQKLEDLQAASVSFEKLASQNQDILQKLELQIKTTSERDQSLETKTRFEAMRADLSGLSKLVSEESKILRGLHQGHRESMDSLGSKVGTVLESQKAVADQAAAVTTAAEAHVKSILDKLDQFRDMSDELQRRAEESGMLASLLKATEDMKKVLEAEVNSANLQIHTLEEELSTLEMAERKNAEMESQIRLMGDERNGIVSELKSARGLVEKLENQLRSRDQTQRSEAERFAGKITQLAQIIRGHEAGASTLAEQAAEVARREERFKSEKIVREMSAALEKVEQQKASVIQELENARQELRQRDERIQSFERTVESLDRKISDSERDNVNMVEGMKKEVSRLTQLSLDEREISDRLRAELSSIQSLTKELKDANTQESLKTQAFVNALRNLSEQENVTSATSEIVKELCGNVTSRDLEEKLPLIFSQFLKKPCEHEGTASSAPPTVVVPQDEGTGVVSDDRMPLVRHLSLDVTLSPFRDESAMDTAMIETQMPGPLTLSQDQMRRAMVCSPAIDQPEPNPPSVAQEKILRRQAVQPKSIIKSGSQSSESTISEEIPVADLLKLVEEHEPAPSSTAPRKQTGNGPTTGQKRRAESGTRGRGPKRSKSSQATSIAAGNHRDSGKANGDGGNALMKPGAEHIGSMVRRSSRIHQDNTPRMSDSRLDDSSSQKDAGAVMPSQSGRRGRPPPGSAPRTKVYTSQNGGSFKTNQNASSQSQSYPGFRSESFSQENSTVKSYFEQLPSLRDSKETSSQ</sequence>
<feature type="compositionally biased region" description="Polar residues" evidence="2">
    <location>
        <begin position="348"/>
        <end position="361"/>
    </location>
</feature>
<feature type="coiled-coil region" evidence="1">
    <location>
        <begin position="435"/>
        <end position="667"/>
    </location>
</feature>
<evidence type="ECO:0000313" key="3">
    <source>
        <dbReference type="EMBL" id="KAK1755706.1"/>
    </source>
</evidence>
<evidence type="ECO:0000256" key="1">
    <source>
        <dbReference type="SAM" id="Coils"/>
    </source>
</evidence>
<name>A0AAJ0BGZ7_9PEZI</name>